<dbReference type="PROSITE" id="PS50002">
    <property type="entry name" value="SH3"/>
    <property type="match status" value="1"/>
</dbReference>
<dbReference type="GO" id="GO:0005886">
    <property type="term" value="C:plasma membrane"/>
    <property type="evidence" value="ECO:0007669"/>
    <property type="project" value="TreeGrafter"/>
</dbReference>
<keyword evidence="10" id="KW-0007">Acetylation</keyword>
<name>A0A0A1WI68_ZEUCU</name>
<dbReference type="EMBL" id="GBXI01015961">
    <property type="protein sequence ID" value="JAC98330.1"/>
    <property type="molecule type" value="Transcribed_RNA"/>
</dbReference>
<evidence type="ECO:0000256" key="4">
    <source>
        <dbReference type="ARBA" id="ARBA00007848"/>
    </source>
</evidence>
<evidence type="ECO:0000256" key="17">
    <source>
        <dbReference type="SAM" id="MobiDB-lite"/>
    </source>
</evidence>
<dbReference type="CDD" id="cd11564">
    <property type="entry name" value="FAT-like_CAS_C"/>
    <property type="match status" value="1"/>
</dbReference>
<dbReference type="GO" id="GO:0005737">
    <property type="term" value="C:cytoplasm"/>
    <property type="evidence" value="ECO:0007669"/>
    <property type="project" value="UniProtKB-SubCell"/>
</dbReference>
<reference evidence="19" key="1">
    <citation type="submission" date="2014-11" db="EMBL/GenBank/DDBJ databases">
        <authorList>
            <person name="Geib S."/>
        </authorList>
    </citation>
    <scope>NUCLEOTIDE SEQUENCE</scope>
</reference>
<keyword evidence="5 16" id="KW-0728">SH3 domain</keyword>
<dbReference type="Pfam" id="PF12026">
    <property type="entry name" value="CAS_C"/>
    <property type="match status" value="1"/>
</dbReference>
<dbReference type="PANTHER" id="PTHR10654:SF18">
    <property type="entry name" value="IP17195P"/>
    <property type="match status" value="1"/>
</dbReference>
<dbReference type="GO" id="GO:0005925">
    <property type="term" value="C:focal adhesion"/>
    <property type="evidence" value="ECO:0007669"/>
    <property type="project" value="UniProtKB-SubCell"/>
</dbReference>
<evidence type="ECO:0000256" key="13">
    <source>
        <dbReference type="ARBA" id="ARBA00072413"/>
    </source>
</evidence>
<comment type="subcellular location">
    <subcellularLocation>
        <location evidence="1">Cell junction</location>
        <location evidence="1">Focal adhesion</location>
    </subcellularLocation>
    <subcellularLocation>
        <location evidence="2">Cell projection</location>
        <location evidence="2">Axon</location>
    </subcellularLocation>
    <subcellularLocation>
        <location evidence="3">Cytoplasm</location>
    </subcellularLocation>
</comment>
<dbReference type="CDD" id="cd11844">
    <property type="entry name" value="SH3_CAS"/>
    <property type="match status" value="1"/>
</dbReference>
<evidence type="ECO:0000256" key="15">
    <source>
        <dbReference type="ARBA" id="ARBA00081467"/>
    </source>
</evidence>
<organism evidence="19">
    <name type="scientific">Zeugodacus cucurbitae</name>
    <name type="common">Melon fruit fly</name>
    <name type="synonym">Bactrocera cucurbitae</name>
    <dbReference type="NCBI Taxonomy" id="28588"/>
    <lineage>
        <taxon>Eukaryota</taxon>
        <taxon>Metazoa</taxon>
        <taxon>Ecdysozoa</taxon>
        <taxon>Arthropoda</taxon>
        <taxon>Hexapoda</taxon>
        <taxon>Insecta</taxon>
        <taxon>Pterygota</taxon>
        <taxon>Neoptera</taxon>
        <taxon>Endopterygota</taxon>
        <taxon>Diptera</taxon>
        <taxon>Brachycera</taxon>
        <taxon>Muscomorpha</taxon>
        <taxon>Tephritoidea</taxon>
        <taxon>Tephritidae</taxon>
        <taxon>Zeugodacus</taxon>
        <taxon>Zeugodacus</taxon>
    </lineage>
</organism>
<keyword evidence="11" id="KW-0729">SH3-binding</keyword>
<dbReference type="GO" id="GO:0017124">
    <property type="term" value="F:SH3 domain binding"/>
    <property type="evidence" value="ECO:0007669"/>
    <property type="project" value="UniProtKB-KW"/>
</dbReference>
<feature type="region of interest" description="Disordered" evidence="17">
    <location>
        <begin position="126"/>
        <end position="150"/>
    </location>
</feature>
<evidence type="ECO:0000256" key="1">
    <source>
        <dbReference type="ARBA" id="ARBA00004246"/>
    </source>
</evidence>
<evidence type="ECO:0000256" key="11">
    <source>
        <dbReference type="ARBA" id="ARBA00023036"/>
    </source>
</evidence>
<dbReference type="FunFam" id="1.20.120.230:FF:000001">
    <property type="entry name" value="Breast cancer anti-estrogen resistance 1"/>
    <property type="match status" value="1"/>
</dbReference>
<dbReference type="Pfam" id="PF00018">
    <property type="entry name" value="SH3_1"/>
    <property type="match status" value="1"/>
</dbReference>
<dbReference type="GO" id="GO:0007169">
    <property type="term" value="P:cell surface receptor protein tyrosine kinase signaling pathway"/>
    <property type="evidence" value="ECO:0007669"/>
    <property type="project" value="UniProtKB-ARBA"/>
</dbReference>
<keyword evidence="9" id="KW-0965">Cell junction</keyword>
<proteinExistence type="inferred from homology"/>
<dbReference type="GO" id="GO:0016477">
    <property type="term" value="P:cell migration"/>
    <property type="evidence" value="ECO:0007669"/>
    <property type="project" value="TreeGrafter"/>
</dbReference>
<dbReference type="InterPro" id="IPR038319">
    <property type="entry name" value="Serine_rich_sf"/>
</dbReference>
<evidence type="ECO:0000256" key="16">
    <source>
        <dbReference type="PROSITE-ProRule" id="PRU00192"/>
    </source>
</evidence>
<keyword evidence="7" id="KW-0597">Phosphoprotein</keyword>
<dbReference type="PANTHER" id="PTHR10654">
    <property type="entry name" value="CAS SCAFFOLDING PROTEIN"/>
    <property type="match status" value="1"/>
</dbReference>
<dbReference type="InterPro" id="IPR014928">
    <property type="entry name" value="Serine_rich_dom"/>
</dbReference>
<evidence type="ECO:0000256" key="7">
    <source>
        <dbReference type="ARBA" id="ARBA00022553"/>
    </source>
</evidence>
<comment type="similarity">
    <text evidence="4">Belongs to the CAS family.</text>
</comment>
<dbReference type="FunFam" id="2.30.30.40:FF:000009">
    <property type="entry name" value="Breast cancer anti-estrogen resistance 1"/>
    <property type="match status" value="1"/>
</dbReference>
<dbReference type="Gene3D" id="2.30.30.40">
    <property type="entry name" value="SH3 Domains"/>
    <property type="match status" value="1"/>
</dbReference>
<evidence type="ECO:0000256" key="5">
    <source>
        <dbReference type="ARBA" id="ARBA00022443"/>
    </source>
</evidence>
<feature type="compositionally biased region" description="Polar residues" evidence="17">
    <location>
        <begin position="586"/>
        <end position="600"/>
    </location>
</feature>
<protein>
    <recommendedName>
        <fullName evidence="13">Breast cancer anti-estrogen resistance protein 1</fullName>
    </recommendedName>
    <alternativeName>
        <fullName evidence="14">CRK-associated substrate</fullName>
    </alternativeName>
    <alternativeName>
        <fullName evidence="15">p130cas</fullName>
    </alternativeName>
</protein>
<keyword evidence="6" id="KW-0963">Cytoplasm</keyword>
<evidence type="ECO:0000256" key="9">
    <source>
        <dbReference type="ARBA" id="ARBA00022949"/>
    </source>
</evidence>
<dbReference type="Pfam" id="PF08824">
    <property type="entry name" value="Serine_rich"/>
    <property type="match status" value="1"/>
</dbReference>
<gene>
    <name evidence="19" type="primary">BCAR1</name>
    <name evidence="19" type="ORF">g.42615</name>
</gene>
<evidence type="ECO:0000256" key="12">
    <source>
        <dbReference type="ARBA" id="ARBA00023273"/>
    </source>
</evidence>
<evidence type="ECO:0000259" key="18">
    <source>
        <dbReference type="PROSITE" id="PS50002"/>
    </source>
</evidence>
<sequence>MLDASYLQDYDVPRPQAIKIQKKLYAKAIYDNIADSPDELAFKKGDVLTVIEQDTDGLKGWWLCCLRGREGLCPGNRLRILNSYDSGCYSLSPPPSPCPSLAPSLVTLNSNSTACYDHLSINSSGGTISSSGSSSHHHHASSHANAHNGVGLRDNQQTHLLTQQQRQGTRRSWHVSPNKVITPQRYGDVYIYNCPAAAIPYSRHSQPSQQLQQQQQQLYSNQSIYQNISMMSATAANGSGSEFETYDTPKPATPVNYDCPKNVCRTPTQLRFADTAQHNMKVCSTPIQEESYDVPRPLNTLIQHQNTLTPSSSNSSLLTSDSLSLSFSSSNRSSLANMPDYDVPRRNPLPVRAVQQQQLLLQQRQSPAHGMNGNCAAYDFPLPSNLSTPVAEKSSPNATLMAAAASKELPLELSSALYTLDKLQFEAKTAITKLLSFVTPSWRQREKLEPVLMDVKLTAVRLRTALHDLSEFGEGALGNATRSEDRNLALKLRPHVRALRDADKLVHDTTETLDAQGWAIEQLLRSEEKFKANNKPPDSLDQLIACAQTLTEDVRQTTSFIHGNASLLFKRSLSESGADEDESAKGASTTQEQNTPNRGSSEWVEDYDYVSFESKDAAAKKNSALREAIPANLKKNFDTVIKAAETTVMAASNVTTTNASNNTNTKKPELTVKDKKLVCYYAVQISTHMGNLQQAIDSFLETVEKNQPPKFFIAYGKFVVVSAHNLVTIGDIVHRNVSKAELREKILRCTDALSEALKTCVQKSKKAAAQFPSVTAVQEMVDSVVDISHLAADLKVAMLQAVQLSL</sequence>
<accession>A0A0A1WI68</accession>
<keyword evidence="8" id="KW-0130">Cell adhesion</keyword>
<evidence type="ECO:0000256" key="6">
    <source>
        <dbReference type="ARBA" id="ARBA00022490"/>
    </source>
</evidence>
<feature type="region of interest" description="Disordered" evidence="17">
    <location>
        <begin position="576"/>
        <end position="602"/>
    </location>
</feature>
<keyword evidence="12" id="KW-0966">Cell projection</keyword>
<dbReference type="Gene3D" id="1.20.120.830">
    <property type="entry name" value="Serine-rich domain"/>
    <property type="match status" value="1"/>
</dbReference>
<dbReference type="SMART" id="SM00326">
    <property type="entry name" value="SH3"/>
    <property type="match status" value="1"/>
</dbReference>
<evidence type="ECO:0000256" key="14">
    <source>
        <dbReference type="ARBA" id="ARBA00079691"/>
    </source>
</evidence>
<dbReference type="InterPro" id="IPR021901">
    <property type="entry name" value="CAS_C"/>
</dbReference>
<dbReference type="AlphaFoldDB" id="A0A0A1WI68"/>
<evidence type="ECO:0000256" key="3">
    <source>
        <dbReference type="ARBA" id="ARBA00004496"/>
    </source>
</evidence>
<dbReference type="CDD" id="cd11549">
    <property type="entry name" value="Serine_rich_CAS"/>
    <property type="match status" value="1"/>
</dbReference>
<feature type="domain" description="SH3" evidence="18">
    <location>
        <begin position="21"/>
        <end position="83"/>
    </location>
</feature>
<dbReference type="GO" id="GO:0007155">
    <property type="term" value="P:cell adhesion"/>
    <property type="evidence" value="ECO:0007669"/>
    <property type="project" value="UniProtKB-KW"/>
</dbReference>
<dbReference type="SUPFAM" id="SSF50044">
    <property type="entry name" value="SH3-domain"/>
    <property type="match status" value="1"/>
</dbReference>
<dbReference type="GO" id="GO:0030424">
    <property type="term" value="C:axon"/>
    <property type="evidence" value="ECO:0007669"/>
    <property type="project" value="UniProtKB-SubCell"/>
</dbReference>
<dbReference type="InterPro" id="IPR036028">
    <property type="entry name" value="SH3-like_dom_sf"/>
</dbReference>
<reference evidence="19" key="2">
    <citation type="journal article" date="2015" name="Gigascience">
        <title>Reconstructing a comprehensive transcriptome assembly of a white-pupal translocated strain of the pest fruit fly Bactrocera cucurbitae.</title>
        <authorList>
            <person name="Sim S.B."/>
            <person name="Calla B."/>
            <person name="Hall B."/>
            <person name="DeRego T."/>
            <person name="Geib S.M."/>
        </authorList>
    </citation>
    <scope>NUCLEOTIDE SEQUENCE</scope>
</reference>
<evidence type="ECO:0000313" key="19">
    <source>
        <dbReference type="EMBL" id="JAC98330.1"/>
    </source>
</evidence>
<evidence type="ECO:0000256" key="10">
    <source>
        <dbReference type="ARBA" id="ARBA00022990"/>
    </source>
</evidence>
<dbReference type="InterPro" id="IPR001452">
    <property type="entry name" value="SH3_domain"/>
</dbReference>
<dbReference type="Gene3D" id="1.20.120.230">
    <property type="entry name" value="Alpha-catenin/vinculin-like"/>
    <property type="match status" value="1"/>
</dbReference>
<dbReference type="InterPro" id="IPR037362">
    <property type="entry name" value="CAS_fam"/>
</dbReference>
<dbReference type="FunFam" id="1.20.120.830:FF:000001">
    <property type="entry name" value="BCAR1 scaffold protein, Cas family member"/>
    <property type="match status" value="1"/>
</dbReference>
<evidence type="ECO:0000256" key="2">
    <source>
        <dbReference type="ARBA" id="ARBA00004489"/>
    </source>
</evidence>
<evidence type="ECO:0000256" key="8">
    <source>
        <dbReference type="ARBA" id="ARBA00022889"/>
    </source>
</evidence>